<accession>A0AA95LRF0</accession>
<dbReference type="EMBL" id="CP126099">
    <property type="protein sequence ID" value="WHY28111.1"/>
    <property type="molecule type" value="Genomic_DNA"/>
</dbReference>
<sequence length="67" mass="7796">MGNKKRIFSMKVTNFLLKHGAELLEVRTGEVENDPKACTFLFANDDKLSKAFIELKRHTESRRLMLK</sequence>
<dbReference type="Proteomes" id="UP001178303">
    <property type="component" value="Chromosome"/>
</dbReference>
<evidence type="ECO:0000313" key="2">
    <source>
        <dbReference type="Proteomes" id="UP001178303"/>
    </source>
</evidence>
<evidence type="ECO:0008006" key="3">
    <source>
        <dbReference type="Google" id="ProtNLM"/>
    </source>
</evidence>
<proteinExistence type="predicted"/>
<dbReference type="AlphaFoldDB" id="A0AA95LRF0"/>
<protein>
    <recommendedName>
        <fullName evidence="3">DUF5659 domain-containing protein</fullName>
    </recommendedName>
</protein>
<organism evidence="1 2">
    <name type="scientific">Bacillus wiedmannii</name>
    <dbReference type="NCBI Taxonomy" id="1890302"/>
    <lineage>
        <taxon>Bacteria</taxon>
        <taxon>Bacillati</taxon>
        <taxon>Bacillota</taxon>
        <taxon>Bacilli</taxon>
        <taxon>Bacillales</taxon>
        <taxon>Bacillaceae</taxon>
        <taxon>Bacillus</taxon>
        <taxon>Bacillus cereus group</taxon>
    </lineage>
</organism>
<name>A0AA95LRF0_9BACI</name>
<dbReference type="RefSeq" id="WP_283882708.1">
    <property type="nucleotide sequence ID" value="NZ_CP126099.1"/>
</dbReference>
<reference evidence="1" key="1">
    <citation type="submission" date="2023-05" db="EMBL/GenBank/DDBJ databases">
        <title>Comparative genomics of Bacillaceae isolates and their secondary metabolite potential.</title>
        <authorList>
            <person name="Song L."/>
            <person name="Nielsen L.J."/>
            <person name="Mohite O."/>
            <person name="Xu X."/>
            <person name="Weber T."/>
            <person name="Kovacs A.T."/>
        </authorList>
    </citation>
    <scope>NUCLEOTIDE SEQUENCE</scope>
    <source>
        <strain evidence="1">LN15</strain>
    </source>
</reference>
<gene>
    <name evidence="1" type="ORF">QNH45_21860</name>
</gene>
<evidence type="ECO:0000313" key="1">
    <source>
        <dbReference type="EMBL" id="WHY28111.1"/>
    </source>
</evidence>